<dbReference type="EMBL" id="JADIMQ010000003">
    <property type="protein sequence ID" value="MBO8447661.1"/>
    <property type="molecule type" value="Genomic_DNA"/>
</dbReference>
<dbReference type="Gene3D" id="2.60.120.200">
    <property type="match status" value="1"/>
</dbReference>
<feature type="domain" description="Ricin B lectin" evidence="1">
    <location>
        <begin position="784"/>
        <end position="871"/>
    </location>
</feature>
<dbReference type="GO" id="GO:0004553">
    <property type="term" value="F:hydrolase activity, hydrolyzing O-glycosyl compounds"/>
    <property type="evidence" value="ECO:0007669"/>
    <property type="project" value="UniProtKB-ARBA"/>
</dbReference>
<dbReference type="InterPro" id="IPR035992">
    <property type="entry name" value="Ricin_B-like_lectins"/>
</dbReference>
<gene>
    <name evidence="2" type="ORF">IAC29_00125</name>
</gene>
<reference evidence="2" key="1">
    <citation type="submission" date="2020-10" db="EMBL/GenBank/DDBJ databases">
        <authorList>
            <person name="Gilroy R."/>
        </authorList>
    </citation>
    <scope>NUCLEOTIDE SEQUENCE</scope>
    <source>
        <strain evidence="2">20514</strain>
    </source>
</reference>
<dbReference type="CDD" id="cd00161">
    <property type="entry name" value="beta-trefoil_Ricin-like"/>
    <property type="match status" value="2"/>
</dbReference>
<sequence>MKYRYLLLILSLFIGLNLMSYAQNSLILKRLYRLDNRSASEVVGRYDGTVHGTVTPVQDQYGNSDGAMKFSDNAYISIPSPLSDFDYKTTGYTVSFWTYIDENLYKQYGKTPWKDTDPEVRSFYAKNDTDNVILTGFHRRADRMVLDRYTRNTDNHFKNWGIWLWDPVNFTQRIGWYHIVISYEPSRTFVWVFYPNGQTESSAYYFGIQDYSVATHWGIGNSSGKSLILDTFSVYQGAANEAEARDIHAQEMLPDGMYKISLNANEKCYIHTVNNEVTGSTPVEIYNPVDNRHTFKWVISPVEGKPNVYTVRVAFEDLYLHLAGHSTAQSTRVELLEYQPSNASSFEWFFQNTGDGYFYIRSNADRSKYLHPVARSTSSGTRLEILTYASTSPKVYKWKLNLLKTQYELNQNQVAIDSPHEVVLSDNTFLGLMPDTPIQGDETALRVNRGQYPSLLDYWWFLPGKDGSYKIYNASHISYDLHPKSRQVSAGTEIQALKYSAAYDKYYSFILEKPNKYGRRYQFKHALNTDLLVTANSTGIGSKLSLQRSGDNKANQWALFKSRKPGANKELYNLKPGIYRIVSMADNNKAVTTRDNAWNATTDILIGDKSNPKYTSYYWVVDYERDADGNPILDGAYTIQLFATDKLYWHTKSHAISNSARLELYSLDRNNLGSEKWFIKPTRAGDGAFYIQCAGNPNYYVHLANHSTLSNTQLELWPYDASYSDTYKWKFEQVSIVAPFATGAHRVASAKDKTKYWHIKNNSAEERKPLELLSYTSAYAMVYQWQFTKNSDNTYYIQNVSSKLYVHPIGQSTQNGTRLEQLQYNPAYSPYYKWIITPGTAAGSYKIISVADPTKIIHLSGHTAAEGNEIEILLINKGYENTYEWILGQ</sequence>
<dbReference type="GO" id="GO:0005975">
    <property type="term" value="P:carbohydrate metabolic process"/>
    <property type="evidence" value="ECO:0007669"/>
    <property type="project" value="UniProtKB-ARBA"/>
</dbReference>
<proteinExistence type="predicted"/>
<accession>A0A9D9HDL6</accession>
<dbReference type="InterPro" id="IPR013320">
    <property type="entry name" value="ConA-like_dom_sf"/>
</dbReference>
<name>A0A9D9HDL6_9BACT</name>
<evidence type="ECO:0000313" key="3">
    <source>
        <dbReference type="Proteomes" id="UP000810252"/>
    </source>
</evidence>
<dbReference type="Proteomes" id="UP000810252">
    <property type="component" value="Unassembled WGS sequence"/>
</dbReference>
<dbReference type="Gene3D" id="2.80.10.50">
    <property type="match status" value="3"/>
</dbReference>
<dbReference type="SUPFAM" id="SSF49899">
    <property type="entry name" value="Concanavalin A-like lectins/glucanases"/>
    <property type="match status" value="1"/>
</dbReference>
<evidence type="ECO:0000259" key="1">
    <source>
        <dbReference type="Pfam" id="PF14200"/>
    </source>
</evidence>
<dbReference type="InterPro" id="IPR000772">
    <property type="entry name" value="Ricin_B_lectin"/>
</dbReference>
<dbReference type="SUPFAM" id="SSF50370">
    <property type="entry name" value="Ricin B-like lectins"/>
    <property type="match status" value="3"/>
</dbReference>
<evidence type="ECO:0000313" key="2">
    <source>
        <dbReference type="EMBL" id="MBO8447661.1"/>
    </source>
</evidence>
<comment type="caution">
    <text evidence="2">The sequence shown here is derived from an EMBL/GenBank/DDBJ whole genome shotgun (WGS) entry which is preliminary data.</text>
</comment>
<dbReference type="Pfam" id="PF14200">
    <property type="entry name" value="RicinB_lectin_2"/>
    <property type="match status" value="2"/>
</dbReference>
<organism evidence="2 3">
    <name type="scientific">Candidatus Cryptobacteroides merdigallinarum</name>
    <dbReference type="NCBI Taxonomy" id="2840770"/>
    <lineage>
        <taxon>Bacteria</taxon>
        <taxon>Pseudomonadati</taxon>
        <taxon>Bacteroidota</taxon>
        <taxon>Bacteroidia</taxon>
        <taxon>Bacteroidales</taxon>
        <taxon>Candidatus Cryptobacteroides</taxon>
    </lineage>
</organism>
<dbReference type="AlphaFoldDB" id="A0A9D9HDL6"/>
<protein>
    <submittedName>
        <fullName evidence="2">RICIN domain-containing protein</fullName>
    </submittedName>
</protein>
<reference evidence="2" key="2">
    <citation type="journal article" date="2021" name="PeerJ">
        <title>Extensive microbial diversity within the chicken gut microbiome revealed by metagenomics and culture.</title>
        <authorList>
            <person name="Gilroy R."/>
            <person name="Ravi A."/>
            <person name="Getino M."/>
            <person name="Pursley I."/>
            <person name="Horton D.L."/>
            <person name="Alikhan N.F."/>
            <person name="Baker D."/>
            <person name="Gharbi K."/>
            <person name="Hall N."/>
            <person name="Watson M."/>
            <person name="Adriaenssens E.M."/>
            <person name="Foster-Nyarko E."/>
            <person name="Jarju S."/>
            <person name="Secka A."/>
            <person name="Antonio M."/>
            <person name="Oren A."/>
            <person name="Chaudhuri R.R."/>
            <person name="La Ragione R."/>
            <person name="Hildebrand F."/>
            <person name="Pallen M.J."/>
        </authorList>
    </citation>
    <scope>NUCLEOTIDE SEQUENCE</scope>
    <source>
        <strain evidence="2">20514</strain>
    </source>
</reference>
<feature type="domain" description="Ricin B lectin" evidence="1">
    <location>
        <begin position="296"/>
        <end position="384"/>
    </location>
</feature>